<name>A0A0A0CVX8_9PROT</name>
<accession>A0A0A0CVX8</accession>
<sequence>LTDAVNGSQLFASNQAIETVANEVTNINNGKGIKYFHANSTLADSQATGTDSTAAGPEAVASVQDGVAIGHGATAGANAGDVALGLGSTTAAVVGTASTKIAGTTYTFAGATPTSTVSVGAAGAERTITNVAAGR</sequence>
<feature type="domain" description="Trimeric autotransporter adhesin YadA-like head" evidence="1">
    <location>
        <begin position="47"/>
        <end position="73"/>
    </location>
</feature>
<dbReference type="Proteomes" id="UP000029995">
    <property type="component" value="Unassembled WGS sequence"/>
</dbReference>
<comment type="caution">
    <text evidence="3">The sequence shown here is derived from an EMBL/GenBank/DDBJ whole genome shotgun (WGS) entry which is preliminary data.</text>
</comment>
<feature type="non-terminal residue" evidence="3">
    <location>
        <position position="135"/>
    </location>
</feature>
<reference evidence="3 4" key="1">
    <citation type="submission" date="2014-01" db="EMBL/GenBank/DDBJ databases">
        <title>Genome sequence determination for a cystic fibrosis isolate, Inquilinus limosus.</title>
        <authorList>
            <person name="Pino M."/>
            <person name="Di Conza J."/>
            <person name="Gutkind G."/>
        </authorList>
    </citation>
    <scope>NUCLEOTIDE SEQUENCE [LARGE SCALE GENOMIC DNA]</scope>
    <source>
        <strain evidence="3 4">MP06</strain>
    </source>
</reference>
<dbReference type="GO" id="GO:0019867">
    <property type="term" value="C:outer membrane"/>
    <property type="evidence" value="ECO:0007669"/>
    <property type="project" value="InterPro"/>
</dbReference>
<protein>
    <recommendedName>
        <fullName evidence="5">Trimeric autotransporter adhesin YadA-like stalk domain-containing protein</fullName>
    </recommendedName>
</protein>
<organism evidence="3 4">
    <name type="scientific">Inquilinus limosus MP06</name>
    <dbReference type="NCBI Taxonomy" id="1398085"/>
    <lineage>
        <taxon>Bacteria</taxon>
        <taxon>Pseudomonadati</taxon>
        <taxon>Pseudomonadota</taxon>
        <taxon>Alphaproteobacteria</taxon>
        <taxon>Rhodospirillales</taxon>
        <taxon>Rhodospirillaceae</taxon>
        <taxon>Inquilinus</taxon>
    </lineage>
</organism>
<evidence type="ECO:0000313" key="3">
    <source>
        <dbReference type="EMBL" id="KGM29984.1"/>
    </source>
</evidence>
<dbReference type="Pfam" id="PF05662">
    <property type="entry name" value="YadA_stalk"/>
    <property type="match status" value="1"/>
</dbReference>
<evidence type="ECO:0000259" key="2">
    <source>
        <dbReference type="Pfam" id="PF05662"/>
    </source>
</evidence>
<dbReference type="EMBL" id="JANX01001166">
    <property type="protein sequence ID" value="KGM29984.1"/>
    <property type="molecule type" value="Genomic_DNA"/>
</dbReference>
<feature type="domain" description="Trimeric autotransporter adhesin YadA-like stalk" evidence="2">
    <location>
        <begin position="2"/>
        <end position="31"/>
    </location>
</feature>
<dbReference type="SUPFAM" id="SSF101967">
    <property type="entry name" value="Adhesin YadA, collagen-binding domain"/>
    <property type="match status" value="1"/>
</dbReference>
<dbReference type="AlphaFoldDB" id="A0A0A0CVX8"/>
<dbReference type="Gene3D" id="2.150.10.10">
    <property type="entry name" value="Serralysin-like metalloprotease, C-terminal"/>
    <property type="match status" value="1"/>
</dbReference>
<dbReference type="Gene3D" id="1.20.5.170">
    <property type="match status" value="1"/>
</dbReference>
<feature type="non-terminal residue" evidence="3">
    <location>
        <position position="1"/>
    </location>
</feature>
<dbReference type="Pfam" id="PF05658">
    <property type="entry name" value="YadA_head"/>
    <property type="match status" value="1"/>
</dbReference>
<dbReference type="InterPro" id="IPR008640">
    <property type="entry name" value="Adhesin_Head_dom"/>
</dbReference>
<evidence type="ECO:0008006" key="5">
    <source>
        <dbReference type="Google" id="ProtNLM"/>
    </source>
</evidence>
<proteinExistence type="predicted"/>
<evidence type="ECO:0000259" key="1">
    <source>
        <dbReference type="Pfam" id="PF05658"/>
    </source>
</evidence>
<evidence type="ECO:0000313" key="4">
    <source>
        <dbReference type="Proteomes" id="UP000029995"/>
    </source>
</evidence>
<dbReference type="InterPro" id="IPR008635">
    <property type="entry name" value="Coiled_stalk_dom"/>
</dbReference>
<gene>
    <name evidence="3" type="ORF">P409_35785</name>
</gene>
<dbReference type="InterPro" id="IPR011049">
    <property type="entry name" value="Serralysin-like_metalloprot_C"/>
</dbReference>